<evidence type="ECO:0000259" key="10">
    <source>
        <dbReference type="PROSITE" id="PS50240"/>
    </source>
</evidence>
<keyword evidence="5" id="KW-1015">Disulfide bond</keyword>
<keyword evidence="9" id="KW-0812">Transmembrane</keyword>
<dbReference type="EC" id="3.4.21.-" evidence="8"/>
<keyword evidence="2" id="KW-0732">Signal</keyword>
<dbReference type="GO" id="GO:0006508">
    <property type="term" value="P:proteolysis"/>
    <property type="evidence" value="ECO:0007669"/>
    <property type="project" value="UniProtKB-KW"/>
</dbReference>
<evidence type="ECO:0000256" key="8">
    <source>
        <dbReference type="RuleBase" id="RU366078"/>
    </source>
</evidence>
<dbReference type="SUPFAM" id="SSF50494">
    <property type="entry name" value="Trypsin-like serine proteases"/>
    <property type="match status" value="1"/>
</dbReference>
<evidence type="ECO:0000256" key="4">
    <source>
        <dbReference type="ARBA" id="ARBA00022825"/>
    </source>
</evidence>
<evidence type="ECO:0000256" key="6">
    <source>
        <dbReference type="ARBA" id="ARBA00023180"/>
    </source>
</evidence>
<accession>A0A336LSY9</accession>
<comment type="subcellular location">
    <subcellularLocation>
        <location evidence="8">Secreted</location>
    </subcellularLocation>
</comment>
<dbReference type="PANTHER" id="PTHR24256">
    <property type="entry name" value="TRYPTASE-RELATED"/>
    <property type="match status" value="1"/>
</dbReference>
<dbReference type="InterPro" id="IPR022700">
    <property type="entry name" value="CLIP"/>
</dbReference>
<evidence type="ECO:0000256" key="5">
    <source>
        <dbReference type="ARBA" id="ARBA00023157"/>
    </source>
</evidence>
<evidence type="ECO:0000256" key="7">
    <source>
        <dbReference type="ARBA" id="ARBA00024195"/>
    </source>
</evidence>
<keyword evidence="3 8" id="KW-0378">Hydrolase</keyword>
<name>A0A336LSY9_CULSO</name>
<dbReference type="PROSITE" id="PS50240">
    <property type="entry name" value="TRYPSIN_DOM"/>
    <property type="match status" value="1"/>
</dbReference>
<evidence type="ECO:0000256" key="9">
    <source>
        <dbReference type="SAM" id="Phobius"/>
    </source>
</evidence>
<keyword evidence="8" id="KW-0964">Secreted</keyword>
<evidence type="ECO:0000259" key="11">
    <source>
        <dbReference type="PROSITE" id="PS51888"/>
    </source>
</evidence>
<dbReference type="Gene3D" id="2.40.10.10">
    <property type="entry name" value="Trypsin-like serine proteases"/>
    <property type="match status" value="2"/>
</dbReference>
<keyword evidence="9" id="KW-0472">Membrane</keyword>
<comment type="domain">
    <text evidence="8">The clip domain consists of 35-55 residues which are 'knitted' together usually by 3 conserved disulfide bonds forming a clip-like compact structure.</text>
</comment>
<dbReference type="AlphaFoldDB" id="A0A336LSY9"/>
<dbReference type="GO" id="GO:0005576">
    <property type="term" value="C:extracellular region"/>
    <property type="evidence" value="ECO:0007669"/>
    <property type="project" value="UniProtKB-SubCell"/>
</dbReference>
<proteinExistence type="inferred from homology"/>
<dbReference type="InterPro" id="IPR001254">
    <property type="entry name" value="Trypsin_dom"/>
</dbReference>
<evidence type="ECO:0000313" key="12">
    <source>
        <dbReference type="EMBL" id="SSX19537.1"/>
    </source>
</evidence>
<dbReference type="InterPro" id="IPR001314">
    <property type="entry name" value="Peptidase_S1A"/>
</dbReference>
<dbReference type="VEuPathDB" id="VectorBase:CSON015052"/>
<dbReference type="SMART" id="SM00020">
    <property type="entry name" value="Tryp_SPc"/>
    <property type="match status" value="1"/>
</dbReference>
<gene>
    <name evidence="12" type="primary">CSON015052</name>
</gene>
<dbReference type="GO" id="GO:0004252">
    <property type="term" value="F:serine-type endopeptidase activity"/>
    <property type="evidence" value="ECO:0007669"/>
    <property type="project" value="UniProtKB-UniRule"/>
</dbReference>
<dbReference type="InterPro" id="IPR038565">
    <property type="entry name" value="CLIP_sf"/>
</dbReference>
<dbReference type="EMBL" id="UFQT01000091">
    <property type="protein sequence ID" value="SSX19537.1"/>
    <property type="molecule type" value="Genomic_DNA"/>
</dbReference>
<reference evidence="12" key="1">
    <citation type="submission" date="2018-07" db="EMBL/GenBank/DDBJ databases">
        <authorList>
            <person name="Quirk P.G."/>
            <person name="Krulwich T.A."/>
        </authorList>
    </citation>
    <scope>NUCLEOTIDE SEQUENCE</scope>
</reference>
<keyword evidence="9" id="KW-1133">Transmembrane helix</keyword>
<sequence length="261" mass="29670">MNLISLQITINIILLILPVLISSQKFIFDRNTVERSTCNHFDGFTGQCIKLSDCKYANGIFQYLENVRNTGMVVDQKLIDSYQNYLRRSHCGWDGKREHDLNSDIDCRNDTNTANTLDCTDTVVDIDIEDKIIHEKFEPINFHNDIALIRLAQPVNYTRFIQPICLLDRDFEDNLANETFNVSGFGKMGVNGNFSNVQLKVSITGVSSEYCKAKYRTLNPTKSIIDTQFCAGGHTRKDTCHGDSGSPKCVKENSQMQYLNK</sequence>
<dbReference type="InterPro" id="IPR051487">
    <property type="entry name" value="Ser/Thr_Proteases_Immune/Dev"/>
</dbReference>
<feature type="transmembrane region" description="Helical" evidence="9">
    <location>
        <begin position="6"/>
        <end position="27"/>
    </location>
</feature>
<evidence type="ECO:0000256" key="1">
    <source>
        <dbReference type="ARBA" id="ARBA00022670"/>
    </source>
</evidence>
<protein>
    <recommendedName>
        <fullName evidence="8">CLIP domain-containing serine protease</fullName>
        <ecNumber evidence="8">3.4.21.-</ecNumber>
    </recommendedName>
</protein>
<keyword evidence="4 8" id="KW-0720">Serine protease</keyword>
<dbReference type="Gene3D" id="3.30.1640.30">
    <property type="match status" value="1"/>
</dbReference>
<comment type="similarity">
    <text evidence="7 8">Belongs to the peptidase S1 family. CLIP subfamily.</text>
</comment>
<dbReference type="Pfam" id="PF00089">
    <property type="entry name" value="Trypsin"/>
    <property type="match status" value="1"/>
</dbReference>
<dbReference type="InterPro" id="IPR043504">
    <property type="entry name" value="Peptidase_S1_PA_chymotrypsin"/>
</dbReference>
<keyword evidence="6" id="KW-0325">Glycoprotein</keyword>
<dbReference type="InterPro" id="IPR009003">
    <property type="entry name" value="Peptidase_S1_PA"/>
</dbReference>
<dbReference type="Pfam" id="PF12032">
    <property type="entry name" value="CLIP"/>
    <property type="match status" value="1"/>
</dbReference>
<organism evidence="12">
    <name type="scientific">Culicoides sonorensis</name>
    <name type="common">Biting midge</name>
    <dbReference type="NCBI Taxonomy" id="179676"/>
    <lineage>
        <taxon>Eukaryota</taxon>
        <taxon>Metazoa</taxon>
        <taxon>Ecdysozoa</taxon>
        <taxon>Arthropoda</taxon>
        <taxon>Hexapoda</taxon>
        <taxon>Insecta</taxon>
        <taxon>Pterygota</taxon>
        <taxon>Neoptera</taxon>
        <taxon>Endopterygota</taxon>
        <taxon>Diptera</taxon>
        <taxon>Nematocera</taxon>
        <taxon>Chironomoidea</taxon>
        <taxon>Ceratopogonidae</taxon>
        <taxon>Ceratopogoninae</taxon>
        <taxon>Culicoides</taxon>
        <taxon>Monoculicoides</taxon>
    </lineage>
</organism>
<keyword evidence="1 8" id="KW-0645">Protease</keyword>
<dbReference type="PROSITE" id="PS51888">
    <property type="entry name" value="CLIP"/>
    <property type="match status" value="1"/>
</dbReference>
<feature type="domain" description="Clip" evidence="11">
    <location>
        <begin position="37"/>
        <end position="107"/>
    </location>
</feature>
<evidence type="ECO:0000256" key="3">
    <source>
        <dbReference type="ARBA" id="ARBA00022801"/>
    </source>
</evidence>
<evidence type="ECO:0000256" key="2">
    <source>
        <dbReference type="ARBA" id="ARBA00022729"/>
    </source>
</evidence>
<feature type="domain" description="Peptidase S1" evidence="10">
    <location>
        <begin position="86"/>
        <end position="261"/>
    </location>
</feature>
<dbReference type="PRINTS" id="PR00722">
    <property type="entry name" value="CHYMOTRYPSIN"/>
</dbReference>